<dbReference type="RefSeq" id="XP_007730181.1">
    <property type="nucleotide sequence ID" value="XM_007731991.1"/>
</dbReference>
<reference evidence="2 3" key="1">
    <citation type="submission" date="2013-03" db="EMBL/GenBank/DDBJ databases">
        <title>The Genome Sequence of Capronia epimyces CBS 606.96.</title>
        <authorList>
            <consortium name="The Broad Institute Genomics Platform"/>
            <person name="Cuomo C."/>
            <person name="de Hoog S."/>
            <person name="Gorbushina A."/>
            <person name="Walker B."/>
            <person name="Young S.K."/>
            <person name="Zeng Q."/>
            <person name="Gargeya S."/>
            <person name="Fitzgerald M."/>
            <person name="Haas B."/>
            <person name="Abouelleil A."/>
            <person name="Allen A.W."/>
            <person name="Alvarado L."/>
            <person name="Arachchi H.M."/>
            <person name="Berlin A.M."/>
            <person name="Chapman S.B."/>
            <person name="Gainer-Dewar J."/>
            <person name="Goldberg J."/>
            <person name="Griggs A."/>
            <person name="Gujja S."/>
            <person name="Hansen M."/>
            <person name="Howarth C."/>
            <person name="Imamovic A."/>
            <person name="Ireland A."/>
            <person name="Larimer J."/>
            <person name="McCowan C."/>
            <person name="Murphy C."/>
            <person name="Pearson M."/>
            <person name="Poon T.W."/>
            <person name="Priest M."/>
            <person name="Roberts A."/>
            <person name="Saif S."/>
            <person name="Shea T."/>
            <person name="Sisk P."/>
            <person name="Sykes S."/>
            <person name="Wortman J."/>
            <person name="Nusbaum C."/>
            <person name="Birren B."/>
        </authorList>
    </citation>
    <scope>NUCLEOTIDE SEQUENCE [LARGE SCALE GENOMIC DNA]</scope>
    <source>
        <strain evidence="2 3">CBS 606.96</strain>
    </source>
</reference>
<evidence type="ECO:0000313" key="2">
    <source>
        <dbReference type="EMBL" id="EXJ88784.1"/>
    </source>
</evidence>
<feature type="non-terminal residue" evidence="2">
    <location>
        <position position="99"/>
    </location>
</feature>
<dbReference type="eggNOG" id="ENOG502SGIT">
    <property type="taxonomic scope" value="Eukaryota"/>
</dbReference>
<accession>W9Z2P0</accession>
<dbReference type="Gene3D" id="1.10.10.10">
    <property type="entry name" value="Winged helix-like DNA-binding domain superfamily/Winged helix DNA-binding domain"/>
    <property type="match status" value="1"/>
</dbReference>
<dbReference type="Pfam" id="PF11625">
    <property type="entry name" value="DUF3253"/>
    <property type="match status" value="1"/>
</dbReference>
<feature type="compositionally biased region" description="Basic and acidic residues" evidence="1">
    <location>
        <begin position="76"/>
        <end position="87"/>
    </location>
</feature>
<protein>
    <submittedName>
        <fullName evidence="2">Uncharacterized protein</fullName>
    </submittedName>
</protein>
<dbReference type="InterPro" id="IPR036388">
    <property type="entry name" value="WH-like_DNA-bd_sf"/>
</dbReference>
<dbReference type="InterPro" id="IPR021660">
    <property type="entry name" value="DUF3253"/>
</dbReference>
<dbReference type="EMBL" id="AMGY01000002">
    <property type="protein sequence ID" value="EXJ88784.1"/>
    <property type="molecule type" value="Genomic_DNA"/>
</dbReference>
<gene>
    <name evidence="2" type="ORF">A1O3_01848</name>
</gene>
<organism evidence="2 3">
    <name type="scientific">Capronia epimyces CBS 606.96</name>
    <dbReference type="NCBI Taxonomy" id="1182542"/>
    <lineage>
        <taxon>Eukaryota</taxon>
        <taxon>Fungi</taxon>
        <taxon>Dikarya</taxon>
        <taxon>Ascomycota</taxon>
        <taxon>Pezizomycotina</taxon>
        <taxon>Eurotiomycetes</taxon>
        <taxon>Chaetothyriomycetidae</taxon>
        <taxon>Chaetothyriales</taxon>
        <taxon>Herpotrichiellaceae</taxon>
        <taxon>Capronia</taxon>
    </lineage>
</organism>
<feature type="region of interest" description="Disordered" evidence="1">
    <location>
        <begin position="67"/>
        <end position="99"/>
    </location>
</feature>
<dbReference type="InterPro" id="IPR036390">
    <property type="entry name" value="WH_DNA-bd_sf"/>
</dbReference>
<name>W9Z2P0_9EURO</name>
<sequence length="99" mass="11104">SPSPSSILPNRFHQLLSNRAYPKTVCPSEIARSLSASELHQLGVSAWRELMPQLRRMAFDARDRGELEILQGGRPVSRDTAPEDVKGPIRIRKVQSGRE</sequence>
<dbReference type="Proteomes" id="UP000019478">
    <property type="component" value="Unassembled WGS sequence"/>
</dbReference>
<keyword evidence="3" id="KW-1185">Reference proteome</keyword>
<proteinExistence type="predicted"/>
<feature type="non-terminal residue" evidence="2">
    <location>
        <position position="1"/>
    </location>
</feature>
<feature type="compositionally biased region" description="Basic residues" evidence="1">
    <location>
        <begin position="89"/>
        <end position="99"/>
    </location>
</feature>
<dbReference type="HOGENOM" id="CLU_136716_0_0_1"/>
<dbReference type="SUPFAM" id="SSF46785">
    <property type="entry name" value="Winged helix' DNA-binding domain"/>
    <property type="match status" value="1"/>
</dbReference>
<dbReference type="AlphaFoldDB" id="W9Z2P0"/>
<dbReference type="GeneID" id="19165981"/>
<evidence type="ECO:0000313" key="3">
    <source>
        <dbReference type="Proteomes" id="UP000019478"/>
    </source>
</evidence>
<evidence type="ECO:0000256" key="1">
    <source>
        <dbReference type="SAM" id="MobiDB-lite"/>
    </source>
</evidence>
<comment type="caution">
    <text evidence="2">The sequence shown here is derived from an EMBL/GenBank/DDBJ whole genome shotgun (WGS) entry which is preliminary data.</text>
</comment>
<dbReference type="OrthoDB" id="2563170at2759"/>